<reference evidence="11 13" key="2">
    <citation type="submission" date="2018-11" db="EMBL/GenBank/DDBJ databases">
        <authorList>
            <consortium name="Pathogen Informatics"/>
        </authorList>
    </citation>
    <scope>NUCLEOTIDE SEQUENCE [LARGE SCALE GENOMIC DNA]</scope>
</reference>
<evidence type="ECO:0000256" key="1">
    <source>
        <dbReference type="ARBA" id="ARBA00004123"/>
    </source>
</evidence>
<dbReference type="SMART" id="SM00360">
    <property type="entry name" value="RRM"/>
    <property type="match status" value="2"/>
</dbReference>
<dbReference type="AlphaFoldDB" id="A0A0N4ULJ9"/>
<keyword evidence="5" id="KW-0804">Transcription</keyword>
<dbReference type="GO" id="GO:0010468">
    <property type="term" value="P:regulation of gene expression"/>
    <property type="evidence" value="ECO:0007669"/>
    <property type="project" value="TreeGrafter"/>
</dbReference>
<accession>A0A0N4ULJ9</accession>
<comment type="subcellular location">
    <subcellularLocation>
        <location evidence="1">Nucleus</location>
    </subcellularLocation>
</comment>
<evidence type="ECO:0000256" key="2">
    <source>
        <dbReference type="ARBA" id="ARBA00022664"/>
    </source>
</evidence>
<dbReference type="STRING" id="318479.A0A0N4ULJ9"/>
<dbReference type="Proteomes" id="UP000038040">
    <property type="component" value="Unplaced"/>
</dbReference>
<dbReference type="GO" id="GO:0003723">
    <property type="term" value="F:RNA binding"/>
    <property type="evidence" value="ECO:0007669"/>
    <property type="project" value="UniProtKB-UniRule"/>
</dbReference>
<evidence type="ECO:0000259" key="10">
    <source>
        <dbReference type="PROSITE" id="PS50102"/>
    </source>
</evidence>
<dbReference type="InterPro" id="IPR000504">
    <property type="entry name" value="RRM_dom"/>
</dbReference>
<sequence>MSKSEVDETEVKQELVDYVIVAETDDGEQIELPTLPEDGSLGFSTLTHAFPGAHGLKYKTANGVSRALLIDPSGTRFFPPADGWKGKTFFVIYSQSRGPGDQNTKRKKMMDESDDGSSADDIQGGAKQKRLEEPPEKTSTDLIVLGIPFKTTSETARAYFETFGEVVMFDLKTDVAGNSKGFGFVRMKDYDAQLRVLAKPIHEIDGRRCQVRIPLSKGEANFPLVARIFVGRVPEKMTTEDLKSFFNNEAAKIDPSATVKLVTDVFIPRPFRSFAFVNFSSGVVAKEIIRGGDYIINGSSVAVSAAAPREPDYSPRVPQKIMYGRNRSNASFSRKHHAPFETFPPDSQSMYYDNFDASDNWRVGAYRGSDNRGSNRFSPGYSSTSRYGSNARSGTSQALASGLDALNLNKMNVNPEVMDAAWQAFWSTLNNNGGGSSSSNPSSKW</sequence>
<keyword evidence="7" id="KW-0539">Nucleus</keyword>
<dbReference type="CDD" id="cd19609">
    <property type="entry name" value="NTD_TDP-43"/>
    <property type="match status" value="1"/>
</dbReference>
<keyword evidence="2" id="KW-0507">mRNA processing</keyword>
<dbReference type="Pfam" id="PF18694">
    <property type="entry name" value="TDP-43_N"/>
    <property type="match status" value="1"/>
</dbReference>
<dbReference type="SUPFAM" id="SSF54928">
    <property type="entry name" value="RNA-binding domain, RBD"/>
    <property type="match status" value="2"/>
</dbReference>
<dbReference type="PANTHER" id="PTHR48033:SF9">
    <property type="entry name" value="TAR DNA-BINDING PROTEIN 43"/>
    <property type="match status" value="1"/>
</dbReference>
<evidence type="ECO:0000313" key="11">
    <source>
        <dbReference type="EMBL" id="VDN52619.1"/>
    </source>
</evidence>
<evidence type="ECO:0000313" key="14">
    <source>
        <dbReference type="WBParaSite" id="DME_0000867701-mRNA-1"/>
    </source>
</evidence>
<feature type="region of interest" description="Disordered" evidence="9">
    <location>
        <begin position="368"/>
        <end position="394"/>
    </location>
</feature>
<evidence type="ECO:0000313" key="13">
    <source>
        <dbReference type="Proteomes" id="UP000274756"/>
    </source>
</evidence>
<keyword evidence="4" id="KW-0805">Transcription regulation</keyword>
<dbReference type="OrthoDB" id="2020831at2759"/>
<name>A0A0N4ULJ9_DRAME</name>
<dbReference type="InterPro" id="IPR035979">
    <property type="entry name" value="RBD_domain_sf"/>
</dbReference>
<keyword evidence="6" id="KW-0508">mRNA splicing</keyword>
<feature type="compositionally biased region" description="Polar residues" evidence="9">
    <location>
        <begin position="371"/>
        <end position="394"/>
    </location>
</feature>
<evidence type="ECO:0000256" key="5">
    <source>
        <dbReference type="ARBA" id="ARBA00023163"/>
    </source>
</evidence>
<feature type="region of interest" description="Disordered" evidence="9">
    <location>
        <begin position="95"/>
        <end position="137"/>
    </location>
</feature>
<evidence type="ECO:0000256" key="7">
    <source>
        <dbReference type="ARBA" id="ARBA00023242"/>
    </source>
</evidence>
<dbReference type="EMBL" id="UYYG01000069">
    <property type="protein sequence ID" value="VDN52619.1"/>
    <property type="molecule type" value="Genomic_DNA"/>
</dbReference>
<protein>
    <submittedName>
        <fullName evidence="14">RRM domain-containing protein</fullName>
    </submittedName>
</protein>
<dbReference type="PANTHER" id="PTHR48033">
    <property type="entry name" value="RNA-BINDING (RRM/RBD/RNP MOTIFS) FAMILY PROTEIN"/>
    <property type="match status" value="1"/>
</dbReference>
<dbReference type="InterPro" id="IPR041105">
    <property type="entry name" value="TDP-43_N"/>
</dbReference>
<dbReference type="GO" id="GO:0008380">
    <property type="term" value="P:RNA splicing"/>
    <property type="evidence" value="ECO:0007669"/>
    <property type="project" value="UniProtKB-KW"/>
</dbReference>
<evidence type="ECO:0000256" key="9">
    <source>
        <dbReference type="SAM" id="MobiDB-lite"/>
    </source>
</evidence>
<reference evidence="14" key="1">
    <citation type="submission" date="2017-02" db="UniProtKB">
        <authorList>
            <consortium name="WormBaseParasite"/>
        </authorList>
    </citation>
    <scope>IDENTIFICATION</scope>
</reference>
<dbReference type="Proteomes" id="UP000274756">
    <property type="component" value="Unassembled WGS sequence"/>
</dbReference>
<feature type="domain" description="RRM" evidence="10">
    <location>
        <begin position="226"/>
        <end position="308"/>
    </location>
</feature>
<dbReference type="GO" id="GO:0000785">
    <property type="term" value="C:chromatin"/>
    <property type="evidence" value="ECO:0007669"/>
    <property type="project" value="TreeGrafter"/>
</dbReference>
<evidence type="ECO:0000256" key="3">
    <source>
        <dbReference type="ARBA" id="ARBA00022737"/>
    </source>
</evidence>
<dbReference type="GO" id="GO:0005654">
    <property type="term" value="C:nucleoplasm"/>
    <property type="evidence" value="ECO:0007669"/>
    <property type="project" value="TreeGrafter"/>
</dbReference>
<proteinExistence type="predicted"/>
<dbReference type="Gene3D" id="3.30.70.330">
    <property type="match status" value="2"/>
</dbReference>
<dbReference type="GO" id="GO:0006397">
    <property type="term" value="P:mRNA processing"/>
    <property type="evidence" value="ECO:0007669"/>
    <property type="project" value="UniProtKB-KW"/>
</dbReference>
<dbReference type="Pfam" id="PF00076">
    <property type="entry name" value="RRM_1"/>
    <property type="match status" value="2"/>
</dbReference>
<feature type="domain" description="RRM" evidence="10">
    <location>
        <begin position="140"/>
        <end position="218"/>
    </location>
</feature>
<evidence type="ECO:0000256" key="4">
    <source>
        <dbReference type="ARBA" id="ARBA00023015"/>
    </source>
</evidence>
<evidence type="ECO:0000313" key="12">
    <source>
        <dbReference type="Proteomes" id="UP000038040"/>
    </source>
</evidence>
<dbReference type="PROSITE" id="PS50102">
    <property type="entry name" value="RRM"/>
    <property type="match status" value="2"/>
</dbReference>
<dbReference type="InterPro" id="IPR012677">
    <property type="entry name" value="Nucleotide-bd_a/b_plait_sf"/>
</dbReference>
<organism evidence="12 14">
    <name type="scientific">Dracunculus medinensis</name>
    <name type="common">Guinea worm</name>
    <dbReference type="NCBI Taxonomy" id="318479"/>
    <lineage>
        <taxon>Eukaryota</taxon>
        <taxon>Metazoa</taxon>
        <taxon>Ecdysozoa</taxon>
        <taxon>Nematoda</taxon>
        <taxon>Chromadorea</taxon>
        <taxon>Rhabditida</taxon>
        <taxon>Spirurina</taxon>
        <taxon>Dracunculoidea</taxon>
        <taxon>Dracunculidae</taxon>
        <taxon>Dracunculus</taxon>
    </lineage>
</organism>
<dbReference type="WBParaSite" id="DME_0000867701-mRNA-1">
    <property type="protein sequence ID" value="DME_0000867701-mRNA-1"/>
    <property type="gene ID" value="DME_0000867701"/>
</dbReference>
<gene>
    <name evidence="11" type="ORF">DME_LOCUS2592</name>
</gene>
<keyword evidence="8" id="KW-0694">RNA-binding</keyword>
<keyword evidence="3" id="KW-0677">Repeat</keyword>
<evidence type="ECO:0000256" key="8">
    <source>
        <dbReference type="PROSITE-ProRule" id="PRU00176"/>
    </source>
</evidence>
<evidence type="ECO:0000256" key="6">
    <source>
        <dbReference type="ARBA" id="ARBA00023187"/>
    </source>
</evidence>
<keyword evidence="13" id="KW-1185">Reference proteome</keyword>